<organism evidence="1 2">
    <name type="scientific">Haemophilus pittmaniae</name>
    <dbReference type="NCBI Taxonomy" id="249188"/>
    <lineage>
        <taxon>Bacteria</taxon>
        <taxon>Pseudomonadati</taxon>
        <taxon>Pseudomonadota</taxon>
        <taxon>Gammaproteobacteria</taxon>
        <taxon>Pasteurellales</taxon>
        <taxon>Pasteurellaceae</taxon>
        <taxon>Haemophilus</taxon>
    </lineage>
</organism>
<sequence>MKKRTVTKVHSGRVEYNKKPHFAYRLIEWESKTVEVRPAQGFLAVYTLKGNLICHASRLITNTGALA</sequence>
<gene>
    <name evidence="1" type="ORF">NCTC13335_00737</name>
</gene>
<accession>A0A377IZ06</accession>
<proteinExistence type="predicted"/>
<dbReference type="EMBL" id="UGHS01000003">
    <property type="protein sequence ID" value="STO92880.1"/>
    <property type="molecule type" value="Genomic_DNA"/>
</dbReference>
<dbReference type="Proteomes" id="UP000255264">
    <property type="component" value="Unassembled WGS sequence"/>
</dbReference>
<name>A0A377IZ06_9PAST</name>
<keyword evidence="2" id="KW-1185">Reference proteome</keyword>
<evidence type="ECO:0008006" key="3">
    <source>
        <dbReference type="Google" id="ProtNLM"/>
    </source>
</evidence>
<evidence type="ECO:0000313" key="1">
    <source>
        <dbReference type="EMBL" id="STO92880.1"/>
    </source>
</evidence>
<protein>
    <recommendedName>
        <fullName evidence="3">Transposase</fullName>
    </recommendedName>
</protein>
<reference evidence="1 2" key="1">
    <citation type="submission" date="2018-06" db="EMBL/GenBank/DDBJ databases">
        <authorList>
            <consortium name="Pathogen Informatics"/>
            <person name="Doyle S."/>
        </authorList>
    </citation>
    <scope>NUCLEOTIDE SEQUENCE [LARGE SCALE GENOMIC DNA]</scope>
    <source>
        <strain evidence="1 2">NCTC13335</strain>
    </source>
</reference>
<dbReference type="RefSeq" id="WP_115002871.1">
    <property type="nucleotide sequence ID" value="NZ_UGHS01000003.1"/>
</dbReference>
<evidence type="ECO:0000313" key="2">
    <source>
        <dbReference type="Proteomes" id="UP000255264"/>
    </source>
</evidence>
<dbReference type="OrthoDB" id="9929077at2"/>
<dbReference type="AlphaFoldDB" id="A0A377IZ06"/>